<keyword evidence="5 12" id="KW-0677">Repeat</keyword>
<dbReference type="GO" id="GO:0019843">
    <property type="term" value="F:rRNA binding"/>
    <property type="evidence" value="ECO:0007669"/>
    <property type="project" value="UniProtKB-UniRule"/>
</dbReference>
<gene>
    <name evidence="14" type="primary">yjjK</name>
    <name evidence="12" type="synonym">ettA</name>
    <name evidence="14" type="ORF">JDO7802_01091</name>
</gene>
<dbReference type="FunFam" id="3.40.50.300:FF:000183">
    <property type="entry name" value="ABC transporter ATP-binding protein yjjK"/>
    <property type="match status" value="1"/>
</dbReference>
<evidence type="ECO:0000256" key="10">
    <source>
        <dbReference type="ARBA" id="ARBA00022884"/>
    </source>
</evidence>
<evidence type="ECO:0000256" key="5">
    <source>
        <dbReference type="ARBA" id="ARBA00022737"/>
    </source>
</evidence>
<dbReference type="SMART" id="SM00382">
    <property type="entry name" value="AAA"/>
    <property type="match status" value="2"/>
</dbReference>
<sequence length="551" mass="61442">MASYQYVYHMDGVSKTYPGGKKVFENIRLSFLPGVKIGVVGVNGTGKSSLMRIMAGQDKDFQGEAWAAEGAKIGYLSQEPELDEDKTVRENVMQGVAAQQAILDRYNDLAMNYSDETAEEMGKLQDEIDSKNLWDLDSRVDIALEALRCPPDDASVTNLSGGERRRVALCKLLLDAPDMLLLDEPTNHLDAETIAWLQRHLIDYKGTILIVTHDRYFLDDITSWILELERGKGIPYEGNYSAWVEQKAKRLEQEAKEDKSRGKTLERELEWMRAGQKARQSKSKARIAAYHEMADRSEKDRVGKAQIIIPNGPRLGNKVIEAEGLTKAYGDKLLFENLSFSLPPGGIVGVIGANGAGKSTLFRMMTGQETPDSGKVEFGDTVKLSYVDQSRDDLNPDDNVWQAISGGAEIIKLGDAEIASRAYCGAFNFKGSDQQKKVGILSGGERNRVHMARLLKDGGNVLLLDEPTNDLDVETLRALEDAIENFAGCAVVISHDRFFLDRLCTHILAFEGNSHVEWFEGNFKAYEEDKARRLGPDSLEPKRVLHKKFTR</sequence>
<feature type="domain" description="ABC transporter" evidence="13">
    <location>
        <begin position="320"/>
        <end position="537"/>
    </location>
</feature>
<keyword evidence="8 12" id="KW-0067">ATP-binding</keyword>
<dbReference type="InterPro" id="IPR017871">
    <property type="entry name" value="ABC_transporter-like_CS"/>
</dbReference>
<dbReference type="GO" id="GO:0005737">
    <property type="term" value="C:cytoplasm"/>
    <property type="evidence" value="ECO:0007669"/>
    <property type="project" value="UniProtKB-SubCell"/>
</dbReference>
<dbReference type="OrthoDB" id="9808609at2"/>
<dbReference type="STRING" id="420998.JDO7802_01091"/>
<feature type="binding site" evidence="12">
    <location>
        <begin position="352"/>
        <end position="359"/>
    </location>
    <ligand>
        <name>ATP</name>
        <dbReference type="ChEBI" id="CHEBI:30616"/>
        <label>2</label>
    </ligand>
</feature>
<comment type="subcellular location">
    <subcellularLocation>
        <location evidence="12">Cytoplasm</location>
    </subcellularLocation>
    <text evidence="12">Associates with ribosomes and polysomes.</text>
</comment>
<dbReference type="Proteomes" id="UP000049222">
    <property type="component" value="Unassembled WGS sequence"/>
</dbReference>
<evidence type="ECO:0000256" key="4">
    <source>
        <dbReference type="ARBA" id="ARBA00022730"/>
    </source>
</evidence>
<dbReference type="GO" id="GO:0016887">
    <property type="term" value="F:ATP hydrolysis activity"/>
    <property type="evidence" value="ECO:0007669"/>
    <property type="project" value="UniProtKB-UniRule"/>
</dbReference>
<evidence type="ECO:0000313" key="14">
    <source>
        <dbReference type="EMBL" id="CTQ49081.1"/>
    </source>
</evidence>
<comment type="subunit">
    <text evidence="12">Monomer. Probably contacts ribosomal proteins L1, L5, L33 and S7, the 16S and 23S rRNA and the P-site containing tRNA(fMet).</text>
</comment>
<dbReference type="NCBIfam" id="NF008775">
    <property type="entry name" value="PRK11819.1"/>
    <property type="match status" value="1"/>
</dbReference>
<evidence type="ECO:0000259" key="13">
    <source>
        <dbReference type="PROSITE" id="PS50893"/>
    </source>
</evidence>
<dbReference type="CDD" id="cd03221">
    <property type="entry name" value="ABCF_EF-3"/>
    <property type="match status" value="2"/>
</dbReference>
<accession>A0A0M6YFD9</accession>
<dbReference type="GO" id="GO:0043022">
    <property type="term" value="F:ribosome binding"/>
    <property type="evidence" value="ECO:0007669"/>
    <property type="project" value="UniProtKB-UniRule"/>
</dbReference>
<evidence type="ECO:0000256" key="9">
    <source>
        <dbReference type="ARBA" id="ARBA00022845"/>
    </source>
</evidence>
<comment type="caution">
    <text evidence="12">Lacks conserved residue(s) required for the propagation of feature annotation.</text>
</comment>
<evidence type="ECO:0000256" key="2">
    <source>
        <dbReference type="ARBA" id="ARBA00022490"/>
    </source>
</evidence>
<evidence type="ECO:0000313" key="15">
    <source>
        <dbReference type="Proteomes" id="UP000049222"/>
    </source>
</evidence>
<dbReference type="InterPro" id="IPR003439">
    <property type="entry name" value="ABC_transporter-like_ATP-bd"/>
</dbReference>
<dbReference type="EC" id="3.6.1.-" evidence="12"/>
<dbReference type="Pfam" id="PF00005">
    <property type="entry name" value="ABC_tran"/>
    <property type="match status" value="2"/>
</dbReference>
<dbReference type="HAMAP" id="MF_00847">
    <property type="entry name" value="EttA"/>
    <property type="match status" value="1"/>
</dbReference>
<dbReference type="PANTHER" id="PTHR43858:SF1">
    <property type="entry name" value="ABC TRANSPORTER-RELATED PROTEIN"/>
    <property type="match status" value="1"/>
</dbReference>
<reference evidence="14 15" key="1">
    <citation type="submission" date="2015-07" db="EMBL/GenBank/DDBJ databases">
        <authorList>
            <person name="Noorani M."/>
        </authorList>
    </citation>
    <scope>NUCLEOTIDE SEQUENCE [LARGE SCALE GENOMIC DNA]</scope>
    <source>
        <strain evidence="14 15">CECT 7802</strain>
    </source>
</reference>
<name>A0A0M6YFD9_9RHOB</name>
<keyword evidence="4 12" id="KW-0699">rRNA-binding</keyword>
<dbReference type="GO" id="GO:0000049">
    <property type="term" value="F:tRNA binding"/>
    <property type="evidence" value="ECO:0007669"/>
    <property type="project" value="UniProtKB-UniRule"/>
</dbReference>
<comment type="domain">
    <text evidence="12">The arm domain is inserted in the first ABC transporter domain. Probably contacts ribosomal protein L1.</text>
</comment>
<evidence type="ECO:0000256" key="7">
    <source>
        <dbReference type="ARBA" id="ARBA00022801"/>
    </source>
</evidence>
<comment type="similarity">
    <text evidence="1 12">Belongs to the ABC transporter superfamily. ABCF family. Translational throttle EttA subfamily.</text>
</comment>
<evidence type="ECO:0000256" key="3">
    <source>
        <dbReference type="ARBA" id="ARBA00022555"/>
    </source>
</evidence>
<evidence type="ECO:0000256" key="12">
    <source>
        <dbReference type="HAMAP-Rule" id="MF_00847"/>
    </source>
</evidence>
<keyword evidence="6 12" id="KW-0547">Nucleotide-binding</keyword>
<dbReference type="InterPro" id="IPR003593">
    <property type="entry name" value="AAA+_ATPase"/>
</dbReference>
<dbReference type="InterPro" id="IPR032781">
    <property type="entry name" value="ABC_tran_Xtn"/>
</dbReference>
<dbReference type="GO" id="GO:0005524">
    <property type="term" value="F:ATP binding"/>
    <property type="evidence" value="ECO:0007669"/>
    <property type="project" value="UniProtKB-UniRule"/>
</dbReference>
<dbReference type="AlphaFoldDB" id="A0A0M6YFD9"/>
<keyword evidence="15" id="KW-1185">Reference proteome</keyword>
<dbReference type="GO" id="GO:0006412">
    <property type="term" value="P:translation"/>
    <property type="evidence" value="ECO:0007669"/>
    <property type="project" value="UniProtKB-KW"/>
</dbReference>
<proteinExistence type="inferred from homology"/>
<organism evidence="14 15">
    <name type="scientific">Jannaschia donghaensis</name>
    <dbReference type="NCBI Taxonomy" id="420998"/>
    <lineage>
        <taxon>Bacteria</taxon>
        <taxon>Pseudomonadati</taxon>
        <taxon>Pseudomonadota</taxon>
        <taxon>Alphaproteobacteria</taxon>
        <taxon>Rhodobacterales</taxon>
        <taxon>Roseobacteraceae</taxon>
        <taxon>Jannaschia</taxon>
    </lineage>
</organism>
<keyword evidence="7 12" id="KW-0378">Hydrolase</keyword>
<dbReference type="FunFam" id="3.40.50.300:FF:000011">
    <property type="entry name" value="Putative ABC transporter ATP-binding component"/>
    <property type="match status" value="1"/>
</dbReference>
<keyword evidence="9 12" id="KW-0810">Translation regulation</keyword>
<evidence type="ECO:0000256" key="8">
    <source>
        <dbReference type="ARBA" id="ARBA00022840"/>
    </source>
</evidence>
<comment type="function">
    <text evidence="12">A translation factor that gates the progression of the 70S ribosomal initiation complex (IC, containing tRNA(fMet) in the P-site) into the translation elongation cycle by using a mechanism sensitive to the ATP/ADP ratio. Binds to the 70S ribosome E-site where it modulates the state of the translating ribosome during subunit translocation. ATP hydrolysis probably frees it from the ribosome, which can enter the elongation phase.</text>
</comment>
<comment type="domain">
    <text evidence="12">The P-site tRNA interaction motif (PtIM domain) probably interacts with the P-site tRNA(fMet) as well as the 23S rRNA.</text>
</comment>
<dbReference type="NCBIfam" id="TIGR03719">
    <property type="entry name" value="ABC_ABC_ChvD"/>
    <property type="match status" value="1"/>
</dbReference>
<dbReference type="PROSITE" id="PS00211">
    <property type="entry name" value="ABC_TRANSPORTER_1"/>
    <property type="match status" value="1"/>
</dbReference>
<dbReference type="InterPro" id="IPR022374">
    <property type="entry name" value="EttA"/>
</dbReference>
<keyword evidence="10 12" id="KW-0694">RNA-binding</keyword>
<evidence type="ECO:0000256" key="11">
    <source>
        <dbReference type="ARBA" id="ARBA00022917"/>
    </source>
</evidence>
<feature type="binding site" evidence="12">
    <location>
        <begin position="41"/>
        <end position="48"/>
    </location>
    <ligand>
        <name>ATP</name>
        <dbReference type="ChEBI" id="CHEBI:30616"/>
        <label>1</label>
    </ligand>
</feature>
<keyword evidence="3 12" id="KW-0820">tRNA-binding</keyword>
<feature type="region of interest" description="PtIM" evidence="12">
    <location>
        <begin position="238"/>
        <end position="318"/>
    </location>
</feature>
<dbReference type="PANTHER" id="PTHR43858">
    <property type="entry name" value="ENERGY-DEPENDENT TRANSLATIONAL THROTTLE PROTEIN ETTA"/>
    <property type="match status" value="1"/>
</dbReference>
<evidence type="ECO:0000256" key="6">
    <source>
        <dbReference type="ARBA" id="ARBA00022741"/>
    </source>
</evidence>
<dbReference type="Gene3D" id="3.40.50.300">
    <property type="entry name" value="P-loop containing nucleotide triphosphate hydrolases"/>
    <property type="match status" value="2"/>
</dbReference>
<dbReference type="InterPro" id="IPR027417">
    <property type="entry name" value="P-loop_NTPase"/>
</dbReference>
<dbReference type="EMBL" id="CXSU01000011">
    <property type="protein sequence ID" value="CTQ49081.1"/>
    <property type="molecule type" value="Genomic_DNA"/>
</dbReference>
<dbReference type="GO" id="GO:0045900">
    <property type="term" value="P:negative regulation of translational elongation"/>
    <property type="evidence" value="ECO:0007669"/>
    <property type="project" value="UniProtKB-UniRule"/>
</dbReference>
<keyword evidence="11 12" id="KW-0648">Protein biosynthesis</keyword>
<evidence type="ECO:0000256" key="1">
    <source>
        <dbReference type="ARBA" id="ARBA00005868"/>
    </source>
</evidence>
<dbReference type="RefSeq" id="WP_055083421.1">
    <property type="nucleotide sequence ID" value="NZ_CXSU01000011.1"/>
</dbReference>
<dbReference type="Pfam" id="PF12848">
    <property type="entry name" value="ABC_tran_Xtn"/>
    <property type="match status" value="1"/>
</dbReference>
<dbReference type="PROSITE" id="PS50893">
    <property type="entry name" value="ABC_TRANSPORTER_2"/>
    <property type="match status" value="2"/>
</dbReference>
<keyword evidence="2 12" id="KW-0963">Cytoplasm</keyword>
<dbReference type="SUPFAM" id="SSF52540">
    <property type="entry name" value="P-loop containing nucleoside triphosphate hydrolases"/>
    <property type="match status" value="2"/>
</dbReference>
<protein>
    <recommendedName>
        <fullName evidence="12">Energy-dependent translational throttle protein EttA</fullName>
        <ecNumber evidence="12">3.6.1.-</ecNumber>
    </recommendedName>
    <alternativeName>
        <fullName evidence="12">Translational regulatory factor EttA</fullName>
    </alternativeName>
</protein>
<feature type="domain" description="ABC transporter" evidence="13">
    <location>
        <begin position="8"/>
        <end position="255"/>
    </location>
</feature>
<comment type="catalytic activity">
    <reaction evidence="12">
        <text>ATP + H2O = ADP + phosphate + H(+)</text>
        <dbReference type="Rhea" id="RHEA:13065"/>
        <dbReference type="ChEBI" id="CHEBI:15377"/>
        <dbReference type="ChEBI" id="CHEBI:15378"/>
        <dbReference type="ChEBI" id="CHEBI:30616"/>
        <dbReference type="ChEBI" id="CHEBI:43474"/>
        <dbReference type="ChEBI" id="CHEBI:456216"/>
    </reaction>
</comment>